<sequence>MLYSRVFDIHNYAIVICTMTVLQYYWADGTHTTFSDYDINENGIITNVKINQVMSRIKTADGYNRVAVRHEGNPRNVLVGRALASTFIGKPQTLEHTVDHIDKNRENDVLKNIIWEDKSGQRWNQGRPSDYKTAFIIVKNEVEHTVSEWTEHLKNETNPYGGEYTAKTIRHYARRQQYEFRYKQFPNLRGEVWKFVPGSKNSKGEWFISNKNRVKYKTRYAENVLTVDQMTKQNGYPVIGINGKQWKCHELAMMTFRPNEYAAKDHCDIILHKNDDKTDFNPFRLRWGTPPENTTDAYNNGKYDGTKSARKPVASYVNDVLETEHISIRGAARYLRDNGYLTACQENVRDALKNGGTRYGRTWKLV</sequence>
<dbReference type="KEGG" id="vg:5470675"/>
<evidence type="ECO:0000313" key="1">
    <source>
        <dbReference type="EMBL" id="ABT16916.1"/>
    </source>
</evidence>
<protein>
    <submittedName>
        <fullName evidence="1">Uncharacterized protein Z782L</fullName>
    </submittedName>
</protein>
<dbReference type="RefSeq" id="YP_001427263.1">
    <property type="nucleotide sequence ID" value="NC_008724.1"/>
</dbReference>
<proteinExistence type="predicted"/>
<dbReference type="OrthoDB" id="21336at10239"/>
<reference evidence="1 2" key="1">
    <citation type="submission" date="2006-09" db="EMBL/GenBank/DDBJ databases">
        <title>Sequence and annotation of the 288-kb ATCV-1 virus that infects an endosymbiotic Chlorella strain of the heliozoon Acanthocystis turfacea.</title>
        <authorList>
            <person name="Fitzgerald L.A."/>
            <person name="Graves M.V."/>
            <person name="Li X."/>
            <person name="Pfitzner A.J.P."/>
            <person name="Hartigan J."/>
            <person name="Van Etten J.L."/>
        </authorList>
    </citation>
    <scope>NUCLEOTIDE SEQUENCE [LARGE SCALE GENOMIC DNA]</scope>
    <source>
        <strain evidence="1 2">ATCV-1</strain>
    </source>
</reference>
<name>A7KA42_9PHYC</name>
<dbReference type="InterPro" id="IPR044925">
    <property type="entry name" value="His-Me_finger_sf"/>
</dbReference>
<dbReference type="GeneID" id="5470675"/>
<accession>A7KA42</accession>
<dbReference type="SUPFAM" id="SSF54060">
    <property type="entry name" value="His-Me finger endonucleases"/>
    <property type="match status" value="2"/>
</dbReference>
<evidence type="ECO:0000313" key="2">
    <source>
        <dbReference type="Proteomes" id="UP000202420"/>
    </source>
</evidence>
<keyword evidence="2" id="KW-1185">Reference proteome</keyword>
<organism evidence="1 2">
    <name type="scientific">Chlorovirus heliozoae</name>
    <dbReference type="NCBI Taxonomy" id="322019"/>
    <lineage>
        <taxon>Viruses</taxon>
        <taxon>Varidnaviria</taxon>
        <taxon>Bamfordvirae</taxon>
        <taxon>Nucleocytoviricota</taxon>
        <taxon>Megaviricetes</taxon>
        <taxon>Algavirales</taxon>
        <taxon>Phycodnaviridae</taxon>
        <taxon>Chlorovirus</taxon>
    </lineage>
</organism>
<dbReference type="Gene3D" id="3.90.75.20">
    <property type="match status" value="2"/>
</dbReference>
<dbReference type="Proteomes" id="UP000202420">
    <property type="component" value="Segment"/>
</dbReference>
<gene>
    <name evidence="1" type="primary">Z782L</name>
    <name evidence="1" type="ORF">ATCV1_Z782L</name>
</gene>
<dbReference type="EMBL" id="EF101928">
    <property type="protein sequence ID" value="ABT16916.1"/>
    <property type="molecule type" value="Genomic_DNA"/>
</dbReference>